<name>A0A8T4J628_9ACTN</name>
<accession>A0A8T4J628</accession>
<dbReference type="EMBL" id="JAGSMN010001980">
    <property type="protein sequence ID" value="MBR7678890.1"/>
    <property type="molecule type" value="Genomic_DNA"/>
</dbReference>
<dbReference type="Proteomes" id="UP000675554">
    <property type="component" value="Unassembled WGS sequence"/>
</dbReference>
<evidence type="ECO:0000313" key="4">
    <source>
        <dbReference type="Proteomes" id="UP000675554"/>
    </source>
</evidence>
<sequence length="71" mass="7327">MDAQQSQRTDSGHAPDEDVAPSTPDLGTGTGPGAVRLDELDLSIVHALQINPRVPWAQVGEALGIDPVTAA</sequence>
<dbReference type="Pfam" id="PF13404">
    <property type="entry name" value="HTH_AsnC-type"/>
    <property type="match status" value="1"/>
</dbReference>
<gene>
    <name evidence="3" type="ORF">KDA82_39295</name>
</gene>
<feature type="region of interest" description="Disordered" evidence="1">
    <location>
        <begin position="1"/>
        <end position="34"/>
    </location>
</feature>
<feature type="domain" description="HTH asnC-type" evidence="2">
    <location>
        <begin position="37"/>
        <end position="69"/>
    </location>
</feature>
<proteinExistence type="predicted"/>
<protein>
    <submittedName>
        <fullName evidence="3">AsnC family protein</fullName>
    </submittedName>
</protein>
<dbReference type="GO" id="GO:0043565">
    <property type="term" value="F:sequence-specific DNA binding"/>
    <property type="evidence" value="ECO:0007669"/>
    <property type="project" value="InterPro"/>
</dbReference>
<evidence type="ECO:0000313" key="3">
    <source>
        <dbReference type="EMBL" id="MBR7678890.1"/>
    </source>
</evidence>
<dbReference type="AlphaFoldDB" id="A0A8T4J628"/>
<comment type="caution">
    <text evidence="3">The sequence shown here is derived from an EMBL/GenBank/DDBJ whole genome shotgun (WGS) entry which is preliminary data.</text>
</comment>
<organism evidence="3 4">
    <name type="scientific">Streptomyces daliensis</name>
    <dbReference type="NCBI Taxonomy" id="299421"/>
    <lineage>
        <taxon>Bacteria</taxon>
        <taxon>Bacillati</taxon>
        <taxon>Actinomycetota</taxon>
        <taxon>Actinomycetes</taxon>
        <taxon>Kitasatosporales</taxon>
        <taxon>Streptomycetaceae</taxon>
        <taxon>Streptomyces</taxon>
    </lineage>
</organism>
<dbReference type="InterPro" id="IPR000485">
    <property type="entry name" value="AsnC-type_HTH_dom"/>
</dbReference>
<feature type="non-terminal residue" evidence="3">
    <location>
        <position position="71"/>
    </location>
</feature>
<evidence type="ECO:0000259" key="2">
    <source>
        <dbReference type="Pfam" id="PF13404"/>
    </source>
</evidence>
<dbReference type="InterPro" id="IPR036388">
    <property type="entry name" value="WH-like_DNA-bd_sf"/>
</dbReference>
<keyword evidence="4" id="KW-1185">Reference proteome</keyword>
<dbReference type="Gene3D" id="1.10.10.10">
    <property type="entry name" value="Winged helix-like DNA-binding domain superfamily/Winged helix DNA-binding domain"/>
    <property type="match status" value="1"/>
</dbReference>
<evidence type="ECO:0000256" key="1">
    <source>
        <dbReference type="SAM" id="MobiDB-lite"/>
    </source>
</evidence>
<reference evidence="3" key="1">
    <citation type="submission" date="2021-04" db="EMBL/GenBank/DDBJ databases">
        <title>Sequencing of actinobacteria type strains.</title>
        <authorList>
            <person name="Nguyen G.-S."/>
            <person name="Wentzel A."/>
        </authorList>
    </citation>
    <scope>NUCLEOTIDE SEQUENCE</scope>
    <source>
        <strain evidence="3">DSM 42095</strain>
    </source>
</reference>